<dbReference type="Gene3D" id="2.90.10.10">
    <property type="entry name" value="Bulb-type lectin domain"/>
    <property type="match status" value="1"/>
</dbReference>
<organism evidence="22 23">
    <name type="scientific">Parasponia andersonii</name>
    <name type="common">Sponia andersonii</name>
    <dbReference type="NCBI Taxonomy" id="3476"/>
    <lineage>
        <taxon>Eukaryota</taxon>
        <taxon>Viridiplantae</taxon>
        <taxon>Streptophyta</taxon>
        <taxon>Embryophyta</taxon>
        <taxon>Tracheophyta</taxon>
        <taxon>Spermatophyta</taxon>
        <taxon>Magnoliopsida</taxon>
        <taxon>eudicotyledons</taxon>
        <taxon>Gunneridae</taxon>
        <taxon>Pentapetalae</taxon>
        <taxon>rosids</taxon>
        <taxon>fabids</taxon>
        <taxon>Rosales</taxon>
        <taxon>Cannabaceae</taxon>
        <taxon>Parasponia</taxon>
    </lineage>
</organism>
<proteinExistence type="inferred from homology"/>
<evidence type="ECO:0000259" key="19">
    <source>
        <dbReference type="PROSITE" id="PS50011"/>
    </source>
</evidence>
<evidence type="ECO:0000256" key="3">
    <source>
        <dbReference type="ARBA" id="ARBA00022527"/>
    </source>
</evidence>
<dbReference type="OrthoDB" id="4062651at2759"/>
<evidence type="ECO:0000256" key="7">
    <source>
        <dbReference type="ARBA" id="ARBA00022734"/>
    </source>
</evidence>
<feature type="transmembrane region" description="Helical" evidence="17">
    <location>
        <begin position="434"/>
        <end position="458"/>
    </location>
</feature>
<keyword evidence="13" id="KW-1015">Disulfide bond</keyword>
<keyword evidence="7" id="KW-0430">Lectin</keyword>
<comment type="catalytic activity">
    <reaction evidence="16">
        <text>L-seryl-[protein] + ATP = O-phospho-L-seryl-[protein] + ADP + H(+)</text>
        <dbReference type="Rhea" id="RHEA:17989"/>
        <dbReference type="Rhea" id="RHEA-COMP:9863"/>
        <dbReference type="Rhea" id="RHEA-COMP:11604"/>
        <dbReference type="ChEBI" id="CHEBI:15378"/>
        <dbReference type="ChEBI" id="CHEBI:29999"/>
        <dbReference type="ChEBI" id="CHEBI:30616"/>
        <dbReference type="ChEBI" id="CHEBI:83421"/>
        <dbReference type="ChEBI" id="CHEBI:456216"/>
        <dbReference type="EC" id="2.7.11.1"/>
    </reaction>
</comment>
<evidence type="ECO:0000313" key="22">
    <source>
        <dbReference type="EMBL" id="PON80493.1"/>
    </source>
</evidence>
<comment type="subcellular location">
    <subcellularLocation>
        <location evidence="1">Cell membrane</location>
        <topology evidence="1">Single-pass type I membrane protein</topology>
    </subcellularLocation>
</comment>
<keyword evidence="14" id="KW-0675">Receptor</keyword>
<keyword evidence="9 16" id="KW-0418">Kinase</keyword>
<evidence type="ECO:0000256" key="2">
    <source>
        <dbReference type="ARBA" id="ARBA00022475"/>
    </source>
</evidence>
<keyword evidence="4 16" id="KW-0808">Transferase</keyword>
<dbReference type="GO" id="GO:0005524">
    <property type="term" value="F:ATP binding"/>
    <property type="evidence" value="ECO:0007669"/>
    <property type="project" value="UniProtKB-KW"/>
</dbReference>
<dbReference type="Pfam" id="PF00954">
    <property type="entry name" value="S_locus_glycop"/>
    <property type="match status" value="1"/>
</dbReference>
<feature type="signal peptide" evidence="18">
    <location>
        <begin position="1"/>
        <end position="26"/>
    </location>
</feature>
<keyword evidence="12 17" id="KW-0472">Membrane</keyword>
<dbReference type="EC" id="2.7.11.1" evidence="16"/>
<feature type="domain" description="Apple" evidence="21">
    <location>
        <begin position="333"/>
        <end position="417"/>
    </location>
</feature>
<evidence type="ECO:0000256" key="5">
    <source>
        <dbReference type="ARBA" id="ARBA00022692"/>
    </source>
</evidence>
<evidence type="ECO:0000256" key="8">
    <source>
        <dbReference type="ARBA" id="ARBA00022741"/>
    </source>
</evidence>
<keyword evidence="3 16" id="KW-0723">Serine/threonine-protein kinase</keyword>
<evidence type="ECO:0000256" key="10">
    <source>
        <dbReference type="ARBA" id="ARBA00022840"/>
    </source>
</evidence>
<dbReference type="InterPro" id="IPR011009">
    <property type="entry name" value="Kinase-like_dom_sf"/>
</dbReference>
<dbReference type="Pfam" id="PF07714">
    <property type="entry name" value="PK_Tyr_Ser-Thr"/>
    <property type="match status" value="1"/>
</dbReference>
<keyword evidence="15" id="KW-0325">Glycoprotein</keyword>
<feature type="domain" description="Protein kinase" evidence="19">
    <location>
        <begin position="522"/>
        <end position="752"/>
    </location>
</feature>
<evidence type="ECO:0000259" key="20">
    <source>
        <dbReference type="PROSITE" id="PS50927"/>
    </source>
</evidence>
<evidence type="ECO:0000256" key="13">
    <source>
        <dbReference type="ARBA" id="ARBA00023157"/>
    </source>
</evidence>
<keyword evidence="11 17" id="KW-1133">Transmembrane helix</keyword>
<comment type="similarity">
    <text evidence="16">Belongs to the protein kinase superfamily. Ser/Thr protein kinase family.</text>
</comment>
<sequence length="752" mass="84385">MDAKTSPRLMLVFFLCLLFKTQISHGVDSISVNQSLSGAQTIVSAGGKFELGFFSPGNSSNYYIGMWYKNIPQQTIVWVANREKPVLDKFSSELKISDGNLVLFNESKILIWSTNVSSTSSGFVQAVLVDNGNLVLNNGSNSSKHLWQSFDNPAHTLLPGNKISYNKITRKHQILTSWKNFEDPAPGLFTLQLDNSNFILRNRSRGGDWNENTFSLVPSMPNDNYRFSFVSNENETYFTYSITDASTTISRFVMDITGQIKLQIYLPRNGWNLFWSQPRQQCQVFSFCGTYGSCNENSLPFCRCLRGFEPKSSNDWYMGDYSSGCSRRTKLQCGNNSLNNGERDKFLEMSSMSLPDNEQSVQAGNIKQCETTCFTNCSCTAYAYDNNGCSMWVGDLLNLKQLGEGYSSQRTLYIRLAASELQNNPKGSSQSRKLYILVFPIIATVIVTTGITCSVYILRRKIVAKKQGKKRNIQGNQAITMNGSERHITDFILSDQFREDKKKDIDVPFVALESILVATDNFSEANKLGRGGFGPVYKGKFLGGLEIAIKRLSSGSGQGLQEFMNEVVLIAKLQHRNLVRLLGYCVEGDEKMLLYEYMPNKSLDKFLFEYALHGLFSIKSDVFSFGIVTLEIISGKRNTGFYQSEQALSLLDYAWELWKENKALDLMDTTLSETCNDNEFLRCFCVGLLCVQDDPSDRPTMSNAVLMLGNEAGSLPSPKQPAYVVKRSLSGKDFPTKSLSKNVLTDTLNEGR</sequence>
<dbReference type="InterPro" id="IPR036426">
    <property type="entry name" value="Bulb-type_lectin_dom_sf"/>
</dbReference>
<evidence type="ECO:0000256" key="6">
    <source>
        <dbReference type="ARBA" id="ARBA00022729"/>
    </source>
</evidence>
<keyword evidence="5 17" id="KW-0812">Transmembrane</keyword>
<dbReference type="Pfam" id="PF01453">
    <property type="entry name" value="B_lectin"/>
    <property type="match status" value="1"/>
</dbReference>
<comment type="caution">
    <text evidence="22">The sequence shown here is derived from an EMBL/GenBank/DDBJ whole genome shotgun (WGS) entry which is preliminary data.</text>
</comment>
<dbReference type="EMBL" id="JXTB01000001">
    <property type="protein sequence ID" value="PON80493.1"/>
    <property type="molecule type" value="Genomic_DNA"/>
</dbReference>
<dbReference type="SUPFAM" id="SSF51110">
    <property type="entry name" value="alpha-D-mannose-specific plant lectins"/>
    <property type="match status" value="1"/>
</dbReference>
<dbReference type="Gene3D" id="1.10.510.10">
    <property type="entry name" value="Transferase(Phosphotransferase) domain 1"/>
    <property type="match status" value="1"/>
</dbReference>
<dbReference type="SMART" id="SM00108">
    <property type="entry name" value="B_lectin"/>
    <property type="match status" value="1"/>
</dbReference>
<evidence type="ECO:0000256" key="14">
    <source>
        <dbReference type="ARBA" id="ARBA00023170"/>
    </source>
</evidence>
<dbReference type="InterPro" id="IPR003609">
    <property type="entry name" value="Pan_app"/>
</dbReference>
<dbReference type="SUPFAM" id="SSF56112">
    <property type="entry name" value="Protein kinase-like (PK-like)"/>
    <property type="match status" value="1"/>
</dbReference>
<dbReference type="PANTHER" id="PTHR32444">
    <property type="entry name" value="BULB-TYPE LECTIN DOMAIN-CONTAINING PROTEIN"/>
    <property type="match status" value="1"/>
</dbReference>
<dbReference type="Gene3D" id="3.30.200.20">
    <property type="entry name" value="Phosphorylase Kinase, domain 1"/>
    <property type="match status" value="1"/>
</dbReference>
<protein>
    <recommendedName>
        <fullName evidence="16">Receptor-like serine/threonine-protein kinase</fullName>
        <ecNumber evidence="16">2.7.11.1</ecNumber>
    </recommendedName>
</protein>
<dbReference type="InterPro" id="IPR001245">
    <property type="entry name" value="Ser-Thr/Tyr_kinase_cat_dom"/>
</dbReference>
<dbReference type="Pfam" id="PF08276">
    <property type="entry name" value="PAN_2"/>
    <property type="match status" value="1"/>
</dbReference>
<dbReference type="AlphaFoldDB" id="A0A2P5E4N0"/>
<keyword evidence="8 16" id="KW-0547">Nucleotide-binding</keyword>
<dbReference type="GO" id="GO:0030246">
    <property type="term" value="F:carbohydrate binding"/>
    <property type="evidence" value="ECO:0007669"/>
    <property type="project" value="UniProtKB-KW"/>
</dbReference>
<dbReference type="InterPro" id="IPR000858">
    <property type="entry name" value="S_locus_glycoprot_dom"/>
</dbReference>
<evidence type="ECO:0000256" key="18">
    <source>
        <dbReference type="SAM" id="SignalP"/>
    </source>
</evidence>
<comment type="catalytic activity">
    <reaction evidence="16">
        <text>L-threonyl-[protein] + ATP = O-phospho-L-threonyl-[protein] + ADP + H(+)</text>
        <dbReference type="Rhea" id="RHEA:46608"/>
        <dbReference type="Rhea" id="RHEA-COMP:11060"/>
        <dbReference type="Rhea" id="RHEA-COMP:11605"/>
        <dbReference type="ChEBI" id="CHEBI:15378"/>
        <dbReference type="ChEBI" id="CHEBI:30013"/>
        <dbReference type="ChEBI" id="CHEBI:30616"/>
        <dbReference type="ChEBI" id="CHEBI:61977"/>
        <dbReference type="ChEBI" id="CHEBI:456216"/>
        <dbReference type="EC" id="2.7.11.1"/>
    </reaction>
</comment>
<keyword evidence="23" id="KW-1185">Reference proteome</keyword>
<keyword evidence="2" id="KW-1003">Cell membrane</keyword>
<dbReference type="InterPro" id="IPR001480">
    <property type="entry name" value="Bulb-type_lectin_dom"/>
</dbReference>
<dbReference type="GO" id="GO:0005886">
    <property type="term" value="C:plasma membrane"/>
    <property type="evidence" value="ECO:0007669"/>
    <property type="project" value="UniProtKB-SubCell"/>
</dbReference>
<keyword evidence="10 16" id="KW-0067">ATP-binding</keyword>
<evidence type="ECO:0000256" key="1">
    <source>
        <dbReference type="ARBA" id="ARBA00004251"/>
    </source>
</evidence>
<evidence type="ECO:0000256" key="17">
    <source>
        <dbReference type="SAM" id="Phobius"/>
    </source>
</evidence>
<dbReference type="SMART" id="SM00473">
    <property type="entry name" value="PAN_AP"/>
    <property type="match status" value="1"/>
</dbReference>
<dbReference type="FunFam" id="2.90.10.10:FF:000002">
    <property type="entry name" value="Serine/threonine-protein kinase"/>
    <property type="match status" value="1"/>
</dbReference>
<accession>A0A2P5E4N0</accession>
<evidence type="ECO:0000256" key="12">
    <source>
        <dbReference type="ARBA" id="ARBA00023136"/>
    </source>
</evidence>
<dbReference type="FunFam" id="3.30.200.20:FF:000330">
    <property type="entry name" value="G-type lectin S-receptor-like serine/threonine-protein kinase At4g03230"/>
    <property type="match status" value="1"/>
</dbReference>
<dbReference type="CDD" id="cd00028">
    <property type="entry name" value="B_lectin"/>
    <property type="match status" value="1"/>
</dbReference>
<dbReference type="InterPro" id="IPR000719">
    <property type="entry name" value="Prot_kinase_dom"/>
</dbReference>
<dbReference type="PROSITE" id="PS50011">
    <property type="entry name" value="PROTEIN_KINASE_DOM"/>
    <property type="match status" value="1"/>
</dbReference>
<dbReference type="InterPro" id="IPR024171">
    <property type="entry name" value="SRK-like_kinase"/>
</dbReference>
<evidence type="ECO:0000313" key="23">
    <source>
        <dbReference type="Proteomes" id="UP000237105"/>
    </source>
</evidence>
<evidence type="ECO:0000256" key="9">
    <source>
        <dbReference type="ARBA" id="ARBA00022777"/>
    </source>
</evidence>
<feature type="chain" id="PRO_5015113047" description="Receptor-like serine/threonine-protein kinase" evidence="18">
    <location>
        <begin position="27"/>
        <end position="752"/>
    </location>
</feature>
<dbReference type="GO" id="GO:0106310">
    <property type="term" value="F:protein serine kinase activity"/>
    <property type="evidence" value="ECO:0007669"/>
    <property type="project" value="RHEA"/>
</dbReference>
<reference evidence="23" key="1">
    <citation type="submission" date="2016-06" db="EMBL/GenBank/DDBJ databases">
        <title>Parallel loss of symbiosis genes in relatives of nitrogen-fixing non-legume Parasponia.</title>
        <authorList>
            <person name="Van Velzen R."/>
            <person name="Holmer R."/>
            <person name="Bu F."/>
            <person name="Rutten L."/>
            <person name="Van Zeijl A."/>
            <person name="Liu W."/>
            <person name="Santuari L."/>
            <person name="Cao Q."/>
            <person name="Sharma T."/>
            <person name="Shen D."/>
            <person name="Roswanjaya Y."/>
            <person name="Wardhani T."/>
            <person name="Kalhor M.S."/>
            <person name="Jansen J."/>
            <person name="Van den Hoogen J."/>
            <person name="Gungor B."/>
            <person name="Hartog M."/>
            <person name="Hontelez J."/>
            <person name="Verver J."/>
            <person name="Yang W.-C."/>
            <person name="Schijlen E."/>
            <person name="Repin R."/>
            <person name="Schilthuizen M."/>
            <person name="Schranz E."/>
            <person name="Heidstra R."/>
            <person name="Miyata K."/>
            <person name="Fedorova E."/>
            <person name="Kohlen W."/>
            <person name="Bisseling T."/>
            <person name="Smit S."/>
            <person name="Geurts R."/>
        </authorList>
    </citation>
    <scope>NUCLEOTIDE SEQUENCE [LARGE SCALE GENOMIC DNA]</scope>
    <source>
        <strain evidence="23">cv. WU1-14</strain>
    </source>
</reference>
<dbReference type="CDD" id="cd01098">
    <property type="entry name" value="PAN_AP_plant"/>
    <property type="match status" value="1"/>
</dbReference>
<keyword evidence="6 18" id="KW-0732">Signal</keyword>
<feature type="domain" description="Bulb-type lectin" evidence="20">
    <location>
        <begin position="27"/>
        <end position="149"/>
    </location>
</feature>
<dbReference type="GO" id="GO:0004674">
    <property type="term" value="F:protein serine/threonine kinase activity"/>
    <property type="evidence" value="ECO:0007669"/>
    <property type="project" value="UniProtKB-KW"/>
</dbReference>
<gene>
    <name evidence="22" type="ORF">PanWU01x14_000490</name>
</gene>
<evidence type="ECO:0000256" key="4">
    <source>
        <dbReference type="ARBA" id="ARBA00022679"/>
    </source>
</evidence>
<evidence type="ECO:0000256" key="15">
    <source>
        <dbReference type="ARBA" id="ARBA00023180"/>
    </source>
</evidence>
<dbReference type="PROSITE" id="PS50927">
    <property type="entry name" value="BULB_LECTIN"/>
    <property type="match status" value="1"/>
</dbReference>
<evidence type="ECO:0000259" key="21">
    <source>
        <dbReference type="PROSITE" id="PS50948"/>
    </source>
</evidence>
<evidence type="ECO:0000256" key="11">
    <source>
        <dbReference type="ARBA" id="ARBA00022989"/>
    </source>
</evidence>
<dbReference type="PROSITE" id="PS50948">
    <property type="entry name" value="PAN"/>
    <property type="match status" value="1"/>
</dbReference>
<dbReference type="PANTHER" id="PTHR32444:SF247">
    <property type="entry name" value="OS01G0958200 PROTEIN"/>
    <property type="match status" value="1"/>
</dbReference>
<evidence type="ECO:0000256" key="16">
    <source>
        <dbReference type="PIRNR" id="PIRNR000641"/>
    </source>
</evidence>
<name>A0A2P5E4N0_PARAD</name>
<dbReference type="Proteomes" id="UP000237105">
    <property type="component" value="Unassembled WGS sequence"/>
</dbReference>
<dbReference type="PIRSF" id="PIRSF000641">
    <property type="entry name" value="SRK"/>
    <property type="match status" value="1"/>
</dbReference>
<dbReference type="GO" id="GO:0048544">
    <property type="term" value="P:recognition of pollen"/>
    <property type="evidence" value="ECO:0007669"/>
    <property type="project" value="InterPro"/>
</dbReference>